<dbReference type="Proteomes" id="UP001054945">
    <property type="component" value="Unassembled WGS sequence"/>
</dbReference>
<evidence type="ECO:0000313" key="1">
    <source>
        <dbReference type="EMBL" id="GIZ03551.1"/>
    </source>
</evidence>
<gene>
    <name evidence="1" type="ORF">CEXT_443201</name>
</gene>
<keyword evidence="2" id="KW-1185">Reference proteome</keyword>
<dbReference type="EMBL" id="BPLR01001618">
    <property type="protein sequence ID" value="GIZ03551.1"/>
    <property type="molecule type" value="Genomic_DNA"/>
</dbReference>
<protein>
    <submittedName>
        <fullName evidence="1">Uncharacterized protein</fullName>
    </submittedName>
</protein>
<reference evidence="1 2" key="1">
    <citation type="submission" date="2021-06" db="EMBL/GenBank/DDBJ databases">
        <title>Caerostris extrusa draft genome.</title>
        <authorList>
            <person name="Kono N."/>
            <person name="Arakawa K."/>
        </authorList>
    </citation>
    <scope>NUCLEOTIDE SEQUENCE [LARGE SCALE GENOMIC DNA]</scope>
</reference>
<evidence type="ECO:0000313" key="2">
    <source>
        <dbReference type="Proteomes" id="UP001054945"/>
    </source>
</evidence>
<comment type="caution">
    <text evidence="1">The sequence shown here is derived from an EMBL/GenBank/DDBJ whole genome shotgun (WGS) entry which is preliminary data.</text>
</comment>
<dbReference type="AlphaFoldDB" id="A0AAV4YAZ9"/>
<sequence>MNFVRQKARPFLKPAVLSVVGEKAAAGERNDALSATEGLPVTAKMSCSGFRPLAYSKVNGTDFLLVSIPGTRIVLPTMVFRQSRKSLRAVRLGASNFYEDIELQSFWCSTFPCRPMTTSSSVYVCE</sequence>
<accession>A0AAV4YAZ9</accession>
<organism evidence="1 2">
    <name type="scientific">Caerostris extrusa</name>
    <name type="common">Bark spider</name>
    <name type="synonym">Caerostris bankana</name>
    <dbReference type="NCBI Taxonomy" id="172846"/>
    <lineage>
        <taxon>Eukaryota</taxon>
        <taxon>Metazoa</taxon>
        <taxon>Ecdysozoa</taxon>
        <taxon>Arthropoda</taxon>
        <taxon>Chelicerata</taxon>
        <taxon>Arachnida</taxon>
        <taxon>Araneae</taxon>
        <taxon>Araneomorphae</taxon>
        <taxon>Entelegynae</taxon>
        <taxon>Araneoidea</taxon>
        <taxon>Araneidae</taxon>
        <taxon>Caerostris</taxon>
    </lineage>
</organism>
<proteinExistence type="predicted"/>
<name>A0AAV4YAZ9_CAEEX</name>